<comment type="caution">
    <text evidence="9">The sequence shown here is derived from an EMBL/GenBank/DDBJ whole genome shotgun (WGS) entry which is preliminary data.</text>
</comment>
<accession>R3WMS3</accession>
<reference evidence="9 10" key="1">
    <citation type="submission" date="2013-02" db="EMBL/GenBank/DDBJ databases">
        <title>The Genome Sequence of Enterococcus phoeniculicola BAA-412.</title>
        <authorList>
            <consortium name="The Broad Institute Genome Sequencing Platform"/>
            <consortium name="The Broad Institute Genome Sequencing Center for Infectious Disease"/>
            <person name="Earl A.M."/>
            <person name="Gilmore M.S."/>
            <person name="Lebreton F."/>
            <person name="Walker B."/>
            <person name="Young S.K."/>
            <person name="Zeng Q."/>
            <person name="Gargeya S."/>
            <person name="Fitzgerald M."/>
            <person name="Haas B."/>
            <person name="Abouelleil A."/>
            <person name="Alvarado L."/>
            <person name="Arachchi H.M."/>
            <person name="Berlin A.M."/>
            <person name="Chapman S.B."/>
            <person name="Dewar J."/>
            <person name="Goldberg J."/>
            <person name="Griggs A."/>
            <person name="Gujja S."/>
            <person name="Hansen M."/>
            <person name="Howarth C."/>
            <person name="Imamovic A."/>
            <person name="Larimer J."/>
            <person name="McCowan C."/>
            <person name="Murphy C."/>
            <person name="Neiman D."/>
            <person name="Pearson M."/>
            <person name="Priest M."/>
            <person name="Roberts A."/>
            <person name="Saif S."/>
            <person name="Shea T."/>
            <person name="Sisk P."/>
            <person name="Sykes S."/>
            <person name="Wortman J."/>
            <person name="Nusbaum C."/>
            <person name="Birren B."/>
        </authorList>
    </citation>
    <scope>NUCLEOTIDE SEQUENCE [LARGE SCALE GENOMIC DNA]</scope>
    <source>
        <strain evidence="9 10">ATCC BAA-412</strain>
    </source>
</reference>
<evidence type="ECO:0000256" key="6">
    <source>
        <dbReference type="ARBA" id="ARBA00022989"/>
    </source>
</evidence>
<evidence type="ECO:0000256" key="7">
    <source>
        <dbReference type="ARBA" id="ARBA00023136"/>
    </source>
</evidence>
<dbReference type="NCBIfam" id="TIGR03426">
    <property type="entry name" value="shape_MreD"/>
    <property type="match status" value="1"/>
</dbReference>
<evidence type="ECO:0000256" key="3">
    <source>
        <dbReference type="ARBA" id="ARBA00022475"/>
    </source>
</evidence>
<dbReference type="AlphaFoldDB" id="R3WMS3"/>
<feature type="transmembrane region" description="Helical" evidence="8">
    <location>
        <begin position="108"/>
        <end position="134"/>
    </location>
</feature>
<dbReference type="HOGENOM" id="CLU_121959_2_0_9"/>
<dbReference type="Pfam" id="PF04093">
    <property type="entry name" value="MreD"/>
    <property type="match status" value="1"/>
</dbReference>
<comment type="similarity">
    <text evidence="2">Belongs to the MreD family.</text>
</comment>
<feature type="transmembrane region" description="Helical" evidence="8">
    <location>
        <begin position="37"/>
        <end position="56"/>
    </location>
</feature>
<dbReference type="OrthoDB" id="2148512at2"/>
<evidence type="ECO:0000313" key="10">
    <source>
        <dbReference type="Proteomes" id="UP000013785"/>
    </source>
</evidence>
<keyword evidence="7 8" id="KW-0472">Membrane</keyword>
<gene>
    <name evidence="9" type="ORF">UC3_00251</name>
</gene>
<organism evidence="9 10">
    <name type="scientific">Enterococcus phoeniculicola ATCC BAA-412</name>
    <dbReference type="NCBI Taxonomy" id="1158610"/>
    <lineage>
        <taxon>Bacteria</taxon>
        <taxon>Bacillati</taxon>
        <taxon>Bacillota</taxon>
        <taxon>Bacilli</taxon>
        <taxon>Lactobacillales</taxon>
        <taxon>Enterococcaceae</taxon>
        <taxon>Enterococcus</taxon>
    </lineage>
</organism>
<keyword evidence="4 8" id="KW-0812">Transmembrane</keyword>
<dbReference type="Proteomes" id="UP000013785">
    <property type="component" value="Unassembled WGS sequence"/>
</dbReference>
<dbReference type="EMBL" id="AJAT01000006">
    <property type="protein sequence ID" value="EOL49156.1"/>
    <property type="molecule type" value="Genomic_DNA"/>
</dbReference>
<evidence type="ECO:0000256" key="4">
    <source>
        <dbReference type="ARBA" id="ARBA00022692"/>
    </source>
</evidence>
<dbReference type="STRING" id="154621.RV11_GL001333"/>
<evidence type="ECO:0000256" key="8">
    <source>
        <dbReference type="SAM" id="Phobius"/>
    </source>
</evidence>
<protein>
    <submittedName>
        <fullName evidence="9">Rod shape-determining protein MreD</fullName>
    </submittedName>
</protein>
<keyword evidence="10" id="KW-1185">Reference proteome</keyword>
<feature type="transmembrane region" description="Helical" evidence="8">
    <location>
        <begin position="140"/>
        <end position="160"/>
    </location>
</feature>
<keyword evidence="3" id="KW-1003">Cell membrane</keyword>
<feature type="transmembrane region" description="Helical" evidence="8">
    <location>
        <begin position="6"/>
        <end position="25"/>
    </location>
</feature>
<keyword evidence="5" id="KW-0133">Cell shape</keyword>
<evidence type="ECO:0000313" key="9">
    <source>
        <dbReference type="EMBL" id="EOL49156.1"/>
    </source>
</evidence>
<evidence type="ECO:0000256" key="1">
    <source>
        <dbReference type="ARBA" id="ARBA00004651"/>
    </source>
</evidence>
<dbReference type="eggNOG" id="COG2891">
    <property type="taxonomic scope" value="Bacteria"/>
</dbReference>
<name>R3WMS3_9ENTE</name>
<feature type="transmembrane region" description="Helical" evidence="8">
    <location>
        <begin position="76"/>
        <end position="96"/>
    </location>
</feature>
<sequence length="169" mass="18975">MLRKEYVKYYAPIVFFLLMLIDGQLTRSVGIWSNGGYLANVHLLLLAVLCGCIVLPKRFMIITTIVIGLLYDSYYIGVIGISAVALPITVLCMYGLSKTINMNVFTIFFGYIIFITSFEIISLAIQFVFKLAIIDGSVFIAQYLGPTLLLNMGVFVLFIVPFKKLFVIE</sequence>
<evidence type="ECO:0000256" key="2">
    <source>
        <dbReference type="ARBA" id="ARBA00007776"/>
    </source>
</evidence>
<dbReference type="PATRIC" id="fig|1158610.3.peg.233"/>
<dbReference type="GO" id="GO:0008360">
    <property type="term" value="P:regulation of cell shape"/>
    <property type="evidence" value="ECO:0007669"/>
    <property type="project" value="UniProtKB-KW"/>
</dbReference>
<dbReference type="InterPro" id="IPR007227">
    <property type="entry name" value="Cell_shape_determining_MreD"/>
</dbReference>
<evidence type="ECO:0000256" key="5">
    <source>
        <dbReference type="ARBA" id="ARBA00022960"/>
    </source>
</evidence>
<dbReference type="GO" id="GO:0005886">
    <property type="term" value="C:plasma membrane"/>
    <property type="evidence" value="ECO:0007669"/>
    <property type="project" value="UniProtKB-SubCell"/>
</dbReference>
<comment type="subcellular location">
    <subcellularLocation>
        <location evidence="1">Cell membrane</location>
        <topology evidence="1">Multi-pass membrane protein</topology>
    </subcellularLocation>
</comment>
<keyword evidence="6 8" id="KW-1133">Transmembrane helix</keyword>
<dbReference type="RefSeq" id="WP_010766936.1">
    <property type="nucleotide sequence ID" value="NZ_ASWE01000006.1"/>
</dbReference>
<proteinExistence type="inferred from homology"/>